<dbReference type="EMBL" id="UOFV01000451">
    <property type="protein sequence ID" value="VAX04155.1"/>
    <property type="molecule type" value="Genomic_DNA"/>
</dbReference>
<dbReference type="InterPro" id="IPR034747">
    <property type="entry name" value="EXOI_SH3"/>
</dbReference>
<feature type="domain" description="ExoI SH3-like" evidence="15">
    <location>
        <begin position="139"/>
        <end position="293"/>
    </location>
</feature>
<dbReference type="Gene3D" id="3.30.420.10">
    <property type="entry name" value="Ribonuclease H-like superfamily/Ribonuclease H"/>
    <property type="match status" value="1"/>
</dbReference>
<dbReference type="Gene3D" id="3.30.1520.20">
    <property type="entry name" value="Exonuclease ExoI, domain 2"/>
    <property type="match status" value="1"/>
</dbReference>
<dbReference type="GO" id="GO:0006281">
    <property type="term" value="P:DNA repair"/>
    <property type="evidence" value="ECO:0007669"/>
    <property type="project" value="UniProtKB-KW"/>
</dbReference>
<evidence type="ECO:0000256" key="14">
    <source>
        <dbReference type="ARBA" id="ARBA00046792"/>
    </source>
</evidence>
<evidence type="ECO:0000313" key="17">
    <source>
        <dbReference type="EMBL" id="VAX04155.1"/>
    </source>
</evidence>
<feature type="non-terminal residue" evidence="17">
    <location>
        <position position="1"/>
    </location>
</feature>
<dbReference type="PROSITE" id="PS51785">
    <property type="entry name" value="EXOI_C"/>
    <property type="match status" value="1"/>
</dbReference>
<keyword evidence="5" id="KW-0540">Nuclease</keyword>
<dbReference type="FunFam" id="1.20.1280.70:FF:000001">
    <property type="entry name" value="Exodeoxyribonuclease I"/>
    <property type="match status" value="1"/>
</dbReference>
<evidence type="ECO:0000256" key="13">
    <source>
        <dbReference type="ARBA" id="ARBA00031220"/>
    </source>
</evidence>
<evidence type="ECO:0000256" key="7">
    <source>
        <dbReference type="ARBA" id="ARBA00022763"/>
    </source>
</evidence>
<dbReference type="Pfam" id="PF26016">
    <property type="entry name" value="ExoI_C"/>
    <property type="match status" value="1"/>
</dbReference>
<dbReference type="PROSITE" id="PS51784">
    <property type="entry name" value="EXOI_SH3"/>
    <property type="match status" value="1"/>
</dbReference>
<dbReference type="Gene3D" id="1.20.1280.70">
    <property type="entry name" value="Exonuclease ExoI, domain 3"/>
    <property type="match status" value="1"/>
</dbReference>
<keyword evidence="8 17" id="KW-0378">Hydrolase</keyword>
<evidence type="ECO:0000259" key="15">
    <source>
        <dbReference type="PROSITE" id="PS51784"/>
    </source>
</evidence>
<keyword evidence="11" id="KW-0238">DNA-binding</keyword>
<keyword evidence="12" id="KW-0234">DNA repair</keyword>
<dbReference type="Gene3D" id="1.10.287.1240">
    <property type="match status" value="1"/>
</dbReference>
<evidence type="ECO:0000256" key="12">
    <source>
        <dbReference type="ARBA" id="ARBA00023204"/>
    </source>
</evidence>
<keyword evidence="10" id="KW-0460">Magnesium</keyword>
<dbReference type="InterPro" id="IPR038649">
    <property type="entry name" value="EXOI_SH3_sf"/>
</dbReference>
<keyword evidence="7" id="KW-0227">DNA damage</keyword>
<dbReference type="AlphaFoldDB" id="A0A3B1BCU9"/>
<feature type="domain" description="ExoI C-terminal" evidence="16">
    <location>
        <begin position="296"/>
        <end position="419"/>
    </location>
</feature>
<evidence type="ECO:0000256" key="8">
    <source>
        <dbReference type="ARBA" id="ARBA00022801"/>
    </source>
</evidence>
<keyword evidence="6" id="KW-0479">Metal-binding</keyword>
<dbReference type="InterPro" id="IPR013620">
    <property type="entry name" value="Exonuc_1_SH3"/>
</dbReference>
<proteinExistence type="predicted"/>
<evidence type="ECO:0000256" key="4">
    <source>
        <dbReference type="ARBA" id="ARBA00019900"/>
    </source>
</evidence>
<sequence length="423" mass="48543">CLVTGITPQQALAEGVPEAEFIRQIHDEFSRPNTCVVGYNNLRFDDEVTRFTLYRNFYDAYAREWQNGNSRWDIIDVARLTHALRPEGIVWPTHDNGKTSFRLEQLTAANGISHDAAHDAVSDVLATIALARLIREKQPRLYHYVFTHRSKQAIAQQLNVFQPTPVLHVSSMYPAEHGCISLVAPLAQHPTNKNEIIVYDLRIDPARFFSLSESELKDRLFARQDELPDDDIRLPVKTIHINRSPVVVPAKTLTADAETRWQLDPQRAQQYLDQLSAQPLFIKKLQEIYRSPVFEAITDPDFMLYSGGFFSNDDRACMEKIRNTAPENLAELDLPFKDARLAEMLFRYRARNYPDTLNNVEKSRWEEFRMARLTGSSPGAGIGFDEYNACITELRVHGKLNAAQLALLDKLDEYSQMLMHQHQ</sequence>
<dbReference type="Pfam" id="PF00929">
    <property type="entry name" value="RNase_T"/>
    <property type="match status" value="1"/>
</dbReference>
<comment type="cofactor">
    <cofactor evidence="2">
        <name>Mg(2+)</name>
        <dbReference type="ChEBI" id="CHEBI:18420"/>
    </cofactor>
</comment>
<evidence type="ECO:0000256" key="9">
    <source>
        <dbReference type="ARBA" id="ARBA00022839"/>
    </source>
</evidence>
<dbReference type="EC" id="3.1.11.1" evidence="3"/>
<evidence type="ECO:0000256" key="2">
    <source>
        <dbReference type="ARBA" id="ARBA00001946"/>
    </source>
</evidence>
<dbReference type="Pfam" id="PF08411">
    <property type="entry name" value="ExoI_SH3"/>
    <property type="match status" value="1"/>
</dbReference>
<name>A0A3B1BCU9_9ZZZZ</name>
<dbReference type="GO" id="GO:0003677">
    <property type="term" value="F:DNA binding"/>
    <property type="evidence" value="ECO:0007669"/>
    <property type="project" value="UniProtKB-KW"/>
</dbReference>
<organism evidence="17">
    <name type="scientific">hydrothermal vent metagenome</name>
    <dbReference type="NCBI Taxonomy" id="652676"/>
    <lineage>
        <taxon>unclassified sequences</taxon>
        <taxon>metagenomes</taxon>
        <taxon>ecological metagenomes</taxon>
    </lineage>
</organism>
<accession>A0A3B1BCU9</accession>
<keyword evidence="9" id="KW-0269">Exonuclease</keyword>
<dbReference type="NCBIfam" id="NF008746">
    <property type="entry name" value="PRK11779.1"/>
    <property type="match status" value="1"/>
</dbReference>
<evidence type="ECO:0000256" key="5">
    <source>
        <dbReference type="ARBA" id="ARBA00022722"/>
    </source>
</evidence>
<evidence type="ECO:0000256" key="10">
    <source>
        <dbReference type="ARBA" id="ARBA00022842"/>
    </source>
</evidence>
<evidence type="ECO:0000256" key="1">
    <source>
        <dbReference type="ARBA" id="ARBA00000563"/>
    </source>
</evidence>
<dbReference type="InterPro" id="IPR012337">
    <property type="entry name" value="RNaseH-like_sf"/>
</dbReference>
<dbReference type="GO" id="GO:0008310">
    <property type="term" value="F:single-stranded DNA 3'-5' DNA exonuclease activity"/>
    <property type="evidence" value="ECO:0007669"/>
    <property type="project" value="UniProtKB-EC"/>
</dbReference>
<evidence type="ECO:0000256" key="11">
    <source>
        <dbReference type="ARBA" id="ARBA00023125"/>
    </source>
</evidence>
<dbReference type="InterPro" id="IPR013520">
    <property type="entry name" value="Ribonucl_H"/>
</dbReference>
<evidence type="ECO:0000259" key="16">
    <source>
        <dbReference type="PROSITE" id="PS51785"/>
    </source>
</evidence>
<dbReference type="GO" id="GO:0046872">
    <property type="term" value="F:metal ion binding"/>
    <property type="evidence" value="ECO:0007669"/>
    <property type="project" value="UniProtKB-KW"/>
</dbReference>
<comment type="subunit">
    <text evidence="14">Monomer. Interacts with ssb (via C-terminus); this interaction stimulates the exonuclease activity by recruiting the enzyme to its substrate.</text>
</comment>
<evidence type="ECO:0000256" key="3">
    <source>
        <dbReference type="ARBA" id="ARBA00012108"/>
    </source>
</evidence>
<dbReference type="InterPro" id="IPR036397">
    <property type="entry name" value="RNaseH_sf"/>
</dbReference>
<dbReference type="SUPFAM" id="SSF53098">
    <property type="entry name" value="Ribonuclease H-like"/>
    <property type="match status" value="1"/>
</dbReference>
<reference evidence="17" key="1">
    <citation type="submission" date="2018-06" db="EMBL/GenBank/DDBJ databases">
        <authorList>
            <person name="Zhirakovskaya E."/>
        </authorList>
    </citation>
    <scope>NUCLEOTIDE SEQUENCE</scope>
</reference>
<protein>
    <recommendedName>
        <fullName evidence="4">Exodeoxyribonuclease I</fullName>
        <ecNumber evidence="3">3.1.11.1</ecNumber>
    </recommendedName>
    <alternativeName>
        <fullName evidence="13">DNA deoxyribophosphodiesterase</fullName>
    </alternativeName>
</protein>
<dbReference type="InterPro" id="IPR058561">
    <property type="entry name" value="Exonuc_1_C"/>
</dbReference>
<evidence type="ECO:0000256" key="6">
    <source>
        <dbReference type="ARBA" id="ARBA00022723"/>
    </source>
</evidence>
<comment type="catalytic activity">
    <reaction evidence="1">
        <text>Exonucleolytic cleavage in the 3'- to 5'-direction to yield nucleoside 5'-phosphates.</text>
        <dbReference type="EC" id="3.1.11.1"/>
    </reaction>
</comment>
<gene>
    <name evidence="17" type="ORF">MNBD_GAMMA19-1892</name>
</gene>
<dbReference type="FunFam" id="3.30.420.10:FF:000033">
    <property type="entry name" value="Exodeoxyribonuclease I"/>
    <property type="match status" value="1"/>
</dbReference>